<gene>
    <name evidence="4" type="ORF">METZ01_LOCUS117689</name>
</gene>
<feature type="domain" description="RlpA-like protein double-psi beta-barrel" evidence="3">
    <location>
        <begin position="5"/>
        <end position="92"/>
    </location>
</feature>
<proteinExistence type="inferred from homology"/>
<reference evidence="4" key="1">
    <citation type="submission" date="2018-05" db="EMBL/GenBank/DDBJ databases">
        <authorList>
            <person name="Lanie J.A."/>
            <person name="Ng W.-L."/>
            <person name="Kazmierczak K.M."/>
            <person name="Andrzejewski T.M."/>
            <person name="Davidsen T.M."/>
            <person name="Wayne K.J."/>
            <person name="Tettelin H."/>
            <person name="Glass J.I."/>
            <person name="Rusch D."/>
            <person name="Podicherti R."/>
            <person name="Tsui H.-C.T."/>
            <person name="Winkler M.E."/>
        </authorList>
    </citation>
    <scope>NUCLEOTIDE SEQUENCE</scope>
</reference>
<evidence type="ECO:0000256" key="1">
    <source>
        <dbReference type="ARBA" id="ARBA00023239"/>
    </source>
</evidence>
<dbReference type="EMBL" id="UINC01015388">
    <property type="protein sequence ID" value="SVA64835.1"/>
    <property type="molecule type" value="Genomic_DNA"/>
</dbReference>
<dbReference type="NCBIfam" id="TIGR00413">
    <property type="entry name" value="rlpA"/>
    <property type="match status" value="1"/>
</dbReference>
<dbReference type="PANTHER" id="PTHR34183">
    <property type="entry name" value="ENDOLYTIC PEPTIDOGLYCAN TRANSGLYCOSYLASE RLPA"/>
    <property type="match status" value="1"/>
</dbReference>
<dbReference type="GO" id="GO:0016829">
    <property type="term" value="F:lyase activity"/>
    <property type="evidence" value="ECO:0007669"/>
    <property type="project" value="UniProtKB-KW"/>
</dbReference>
<evidence type="ECO:0000256" key="2">
    <source>
        <dbReference type="ARBA" id="ARBA00023316"/>
    </source>
</evidence>
<dbReference type="InterPro" id="IPR034718">
    <property type="entry name" value="RlpA"/>
</dbReference>
<organism evidence="4">
    <name type="scientific">marine metagenome</name>
    <dbReference type="NCBI Taxonomy" id="408172"/>
    <lineage>
        <taxon>unclassified sequences</taxon>
        <taxon>metagenomes</taxon>
        <taxon>ecological metagenomes</taxon>
    </lineage>
</organism>
<dbReference type="InterPro" id="IPR036908">
    <property type="entry name" value="RlpA-like_sf"/>
</dbReference>
<dbReference type="Gene3D" id="2.40.40.10">
    <property type="entry name" value="RlpA-like domain"/>
    <property type="match status" value="1"/>
</dbReference>
<dbReference type="SUPFAM" id="SSF50685">
    <property type="entry name" value="Barwin-like endoglucanases"/>
    <property type="match status" value="1"/>
</dbReference>
<dbReference type="AlphaFoldDB" id="A0A381XJA0"/>
<evidence type="ECO:0000259" key="3">
    <source>
        <dbReference type="Pfam" id="PF03330"/>
    </source>
</evidence>
<keyword evidence="1" id="KW-0456">Lyase</keyword>
<dbReference type="PANTHER" id="PTHR34183:SF1">
    <property type="entry name" value="ENDOLYTIC PEPTIDOGLYCAN TRANSGLYCOSYLASE RLPA"/>
    <property type="match status" value="1"/>
</dbReference>
<accession>A0A381XJA0</accession>
<dbReference type="HAMAP" id="MF_02071">
    <property type="entry name" value="RlpA"/>
    <property type="match status" value="1"/>
</dbReference>
<sequence length="106" mass="11759">MVYKGVSSYYGPKFHGKLTANGEIFDMYGVTAAHKEFPFNTVTRVTNENNGKSLIIRINDRGPYVDGRILDCSFGAAKKLGFVGEGTAPVKIEILEWGDGKYMHHD</sequence>
<dbReference type="InterPro" id="IPR012997">
    <property type="entry name" value="RplA"/>
</dbReference>
<dbReference type="GO" id="GO:0071555">
    <property type="term" value="P:cell wall organization"/>
    <property type="evidence" value="ECO:0007669"/>
    <property type="project" value="UniProtKB-KW"/>
</dbReference>
<protein>
    <recommendedName>
        <fullName evidence="3">RlpA-like protein double-psi beta-barrel domain-containing protein</fullName>
    </recommendedName>
</protein>
<dbReference type="InterPro" id="IPR009009">
    <property type="entry name" value="RlpA-like_DPBB"/>
</dbReference>
<dbReference type="Pfam" id="PF03330">
    <property type="entry name" value="DPBB_1"/>
    <property type="match status" value="1"/>
</dbReference>
<dbReference type="CDD" id="cd22268">
    <property type="entry name" value="DPBB_RlpA-like"/>
    <property type="match status" value="1"/>
</dbReference>
<keyword evidence="2" id="KW-0961">Cell wall biogenesis/degradation</keyword>
<evidence type="ECO:0000313" key="4">
    <source>
        <dbReference type="EMBL" id="SVA64835.1"/>
    </source>
</evidence>
<name>A0A381XJA0_9ZZZZ</name>